<proteinExistence type="predicted"/>
<organism evidence="1 2">
    <name type="scientific">Pluteus cervinus</name>
    <dbReference type="NCBI Taxonomy" id="181527"/>
    <lineage>
        <taxon>Eukaryota</taxon>
        <taxon>Fungi</taxon>
        <taxon>Dikarya</taxon>
        <taxon>Basidiomycota</taxon>
        <taxon>Agaricomycotina</taxon>
        <taxon>Agaricomycetes</taxon>
        <taxon>Agaricomycetidae</taxon>
        <taxon>Agaricales</taxon>
        <taxon>Pluteineae</taxon>
        <taxon>Pluteaceae</taxon>
        <taxon>Pluteus</taxon>
    </lineage>
</organism>
<accession>A0ACD3AJL1</accession>
<dbReference type="Proteomes" id="UP000308600">
    <property type="component" value="Unassembled WGS sequence"/>
</dbReference>
<evidence type="ECO:0000313" key="2">
    <source>
        <dbReference type="Proteomes" id="UP000308600"/>
    </source>
</evidence>
<keyword evidence="2" id="KW-1185">Reference proteome</keyword>
<protein>
    <submittedName>
        <fullName evidence="1">Uncharacterized protein</fullName>
    </submittedName>
</protein>
<evidence type="ECO:0000313" key="1">
    <source>
        <dbReference type="EMBL" id="TFK65404.1"/>
    </source>
</evidence>
<dbReference type="EMBL" id="ML208438">
    <property type="protein sequence ID" value="TFK65404.1"/>
    <property type="molecule type" value="Genomic_DNA"/>
</dbReference>
<gene>
    <name evidence="1" type="ORF">BDN72DRAFT_900739</name>
</gene>
<reference evidence="1 2" key="1">
    <citation type="journal article" date="2019" name="Nat. Ecol. Evol.">
        <title>Megaphylogeny resolves global patterns of mushroom evolution.</title>
        <authorList>
            <person name="Varga T."/>
            <person name="Krizsan K."/>
            <person name="Foldi C."/>
            <person name="Dima B."/>
            <person name="Sanchez-Garcia M."/>
            <person name="Sanchez-Ramirez S."/>
            <person name="Szollosi G.J."/>
            <person name="Szarkandi J.G."/>
            <person name="Papp V."/>
            <person name="Albert L."/>
            <person name="Andreopoulos W."/>
            <person name="Angelini C."/>
            <person name="Antonin V."/>
            <person name="Barry K.W."/>
            <person name="Bougher N.L."/>
            <person name="Buchanan P."/>
            <person name="Buyck B."/>
            <person name="Bense V."/>
            <person name="Catcheside P."/>
            <person name="Chovatia M."/>
            <person name="Cooper J."/>
            <person name="Damon W."/>
            <person name="Desjardin D."/>
            <person name="Finy P."/>
            <person name="Geml J."/>
            <person name="Haridas S."/>
            <person name="Hughes K."/>
            <person name="Justo A."/>
            <person name="Karasinski D."/>
            <person name="Kautmanova I."/>
            <person name="Kiss B."/>
            <person name="Kocsube S."/>
            <person name="Kotiranta H."/>
            <person name="LaButti K.M."/>
            <person name="Lechner B.E."/>
            <person name="Liimatainen K."/>
            <person name="Lipzen A."/>
            <person name="Lukacs Z."/>
            <person name="Mihaltcheva S."/>
            <person name="Morgado L.N."/>
            <person name="Niskanen T."/>
            <person name="Noordeloos M.E."/>
            <person name="Ohm R.A."/>
            <person name="Ortiz-Santana B."/>
            <person name="Ovrebo C."/>
            <person name="Racz N."/>
            <person name="Riley R."/>
            <person name="Savchenko A."/>
            <person name="Shiryaev A."/>
            <person name="Soop K."/>
            <person name="Spirin V."/>
            <person name="Szebenyi C."/>
            <person name="Tomsovsky M."/>
            <person name="Tulloss R.E."/>
            <person name="Uehling J."/>
            <person name="Grigoriev I.V."/>
            <person name="Vagvolgyi C."/>
            <person name="Papp T."/>
            <person name="Martin F.M."/>
            <person name="Miettinen O."/>
            <person name="Hibbett D.S."/>
            <person name="Nagy L.G."/>
        </authorList>
    </citation>
    <scope>NUCLEOTIDE SEQUENCE [LARGE SCALE GENOMIC DNA]</scope>
    <source>
        <strain evidence="1 2">NL-1719</strain>
    </source>
</reference>
<name>A0ACD3AJL1_9AGAR</name>
<sequence>MVFLNKVLSDAKAYENATTDKQRALAFKDAKSYISHARTCRRIVSKSMKTGQGPVVIVTSQLQDVPLRLKVQLQLLKDKLVVLQATLDVQKQTMSRMQAAFWGHLPLLSLVSL</sequence>